<reference evidence="1" key="1">
    <citation type="submission" date="2021-05" db="EMBL/GenBank/DDBJ databases">
        <authorList>
            <person name="Scholz U."/>
            <person name="Mascher M."/>
            <person name="Fiebig A."/>
        </authorList>
    </citation>
    <scope>NUCLEOTIDE SEQUENCE [LARGE SCALE GENOMIC DNA]</scope>
</reference>
<sequence length="372" mass="41614">MATAVRDFPTDALVEILLRLPPSSLRRSRLVCRLWRDAIDERTTEMRSRAKALLWNPSSSVAYVVDDLSSSSSTGTCRELWRRDGGNIRDYVQLVGTSNGLLCLCNDNEIGGAITLVNPATGETLPLPPLPCASRLILLHHWKMWHAAYSFAYHPTSGRYKLVHVPCIVGRSCEFSGVRVLTLGEVAWREVPVGHEGGARCNLDAGVISIDGTTHWVTDGAAPRIVSFDLEDERITSVTALPGRPAGPDLYNLTEVHRRLGIVIRGLPTDVWVMEEGRRWCRRYSVNKGHYLSRMHFAYGEYVLTVDRSNELVYRHHRRKGSLLPGDVVRVTQRDEGTLVANVKIGYSSYSSRNTTFTYVETTEPLSVYMAS</sequence>
<reference evidence="1" key="2">
    <citation type="submission" date="2025-09" db="UniProtKB">
        <authorList>
            <consortium name="EnsemblPlants"/>
        </authorList>
    </citation>
    <scope>IDENTIFICATION</scope>
</reference>
<name>A0ACD5UGC5_AVESA</name>
<evidence type="ECO:0000313" key="1">
    <source>
        <dbReference type="EnsemblPlants" id="AVESA.00010b.r2.2AG0242460.1.CDS.1"/>
    </source>
</evidence>
<organism evidence="1 2">
    <name type="scientific">Avena sativa</name>
    <name type="common">Oat</name>
    <dbReference type="NCBI Taxonomy" id="4498"/>
    <lineage>
        <taxon>Eukaryota</taxon>
        <taxon>Viridiplantae</taxon>
        <taxon>Streptophyta</taxon>
        <taxon>Embryophyta</taxon>
        <taxon>Tracheophyta</taxon>
        <taxon>Spermatophyta</taxon>
        <taxon>Magnoliopsida</taxon>
        <taxon>Liliopsida</taxon>
        <taxon>Poales</taxon>
        <taxon>Poaceae</taxon>
        <taxon>BOP clade</taxon>
        <taxon>Pooideae</taxon>
        <taxon>Poodae</taxon>
        <taxon>Poeae</taxon>
        <taxon>Poeae Chloroplast Group 1 (Aveneae type)</taxon>
        <taxon>Aveninae</taxon>
        <taxon>Avena</taxon>
    </lineage>
</organism>
<protein>
    <submittedName>
        <fullName evidence="1">Uncharacterized protein</fullName>
    </submittedName>
</protein>
<accession>A0ACD5UGC5</accession>
<proteinExistence type="predicted"/>
<dbReference type="Proteomes" id="UP001732700">
    <property type="component" value="Chromosome 2A"/>
</dbReference>
<evidence type="ECO:0000313" key="2">
    <source>
        <dbReference type="Proteomes" id="UP001732700"/>
    </source>
</evidence>
<keyword evidence="2" id="KW-1185">Reference proteome</keyword>
<dbReference type="EnsemblPlants" id="AVESA.00010b.r2.2AG0242460.1">
    <property type="protein sequence ID" value="AVESA.00010b.r2.2AG0242460.1.CDS.1"/>
    <property type="gene ID" value="AVESA.00010b.r2.2AG0242460"/>
</dbReference>